<dbReference type="AlphaFoldDB" id="A0A1Q9BWL4"/>
<evidence type="ECO:0000313" key="3">
    <source>
        <dbReference type="Proteomes" id="UP000186817"/>
    </source>
</evidence>
<feature type="region of interest" description="Disordered" evidence="1">
    <location>
        <begin position="165"/>
        <end position="247"/>
    </location>
</feature>
<keyword evidence="3" id="KW-1185">Reference proteome</keyword>
<protein>
    <submittedName>
        <fullName evidence="2">Uncharacterized protein</fullName>
    </submittedName>
</protein>
<evidence type="ECO:0000313" key="2">
    <source>
        <dbReference type="EMBL" id="OLP75069.1"/>
    </source>
</evidence>
<dbReference type="EMBL" id="LSRX01002835">
    <property type="protein sequence ID" value="OLP75069.1"/>
    <property type="molecule type" value="Genomic_DNA"/>
</dbReference>
<feature type="non-terminal residue" evidence="2">
    <location>
        <position position="262"/>
    </location>
</feature>
<sequence>MELLTPSQRDFLQQLAPLPEPGRSETILSRQNLWRHDVNHPLRPQERVRLLLSSSAAGFREWIEASVQEPEAEAWNCLLWQSHEKAAVDDDAASVAPSLSGDLLQERERLAAYLALTPAKKAALCGWESSNTAITRLVGFVPLSAASPEEDSDLSSWSSAFAPTPVLPAKSTQKKKKDKKTKKKKKTKSKKKSKKKDRELSVSADSAEILAAGRVGSPEQSNLGNGESAFTESLQPADSSPGGALPDIEDMGEYVFLAVWQP</sequence>
<accession>A0A1Q9BWL4</accession>
<comment type="caution">
    <text evidence="2">The sequence shown here is derived from an EMBL/GenBank/DDBJ whole genome shotgun (WGS) entry which is preliminary data.</text>
</comment>
<name>A0A1Q9BWL4_SYMMI</name>
<organism evidence="2 3">
    <name type="scientific">Symbiodinium microadriaticum</name>
    <name type="common">Dinoflagellate</name>
    <name type="synonym">Zooxanthella microadriatica</name>
    <dbReference type="NCBI Taxonomy" id="2951"/>
    <lineage>
        <taxon>Eukaryota</taxon>
        <taxon>Sar</taxon>
        <taxon>Alveolata</taxon>
        <taxon>Dinophyceae</taxon>
        <taxon>Suessiales</taxon>
        <taxon>Symbiodiniaceae</taxon>
        <taxon>Symbiodinium</taxon>
    </lineage>
</organism>
<evidence type="ECO:0000256" key="1">
    <source>
        <dbReference type="SAM" id="MobiDB-lite"/>
    </source>
</evidence>
<feature type="compositionally biased region" description="Polar residues" evidence="1">
    <location>
        <begin position="218"/>
        <end position="238"/>
    </location>
</feature>
<feature type="compositionally biased region" description="Basic residues" evidence="1">
    <location>
        <begin position="172"/>
        <end position="195"/>
    </location>
</feature>
<gene>
    <name evidence="2" type="ORF">AK812_SmicGene45202</name>
</gene>
<proteinExistence type="predicted"/>
<reference evidence="2 3" key="1">
    <citation type="submission" date="2016-02" db="EMBL/GenBank/DDBJ databases">
        <title>Genome analysis of coral dinoflagellate symbionts highlights evolutionary adaptations to a symbiotic lifestyle.</title>
        <authorList>
            <person name="Aranda M."/>
            <person name="Li Y."/>
            <person name="Liew Y.J."/>
            <person name="Baumgarten S."/>
            <person name="Simakov O."/>
            <person name="Wilson M."/>
            <person name="Piel J."/>
            <person name="Ashoor H."/>
            <person name="Bougouffa S."/>
            <person name="Bajic V.B."/>
            <person name="Ryu T."/>
            <person name="Ravasi T."/>
            <person name="Bayer T."/>
            <person name="Micklem G."/>
            <person name="Kim H."/>
            <person name="Bhak J."/>
            <person name="Lajeunesse T.C."/>
            <person name="Voolstra C.R."/>
        </authorList>
    </citation>
    <scope>NUCLEOTIDE SEQUENCE [LARGE SCALE GENOMIC DNA]</scope>
    <source>
        <strain evidence="2 3">CCMP2467</strain>
    </source>
</reference>
<dbReference type="Proteomes" id="UP000186817">
    <property type="component" value="Unassembled WGS sequence"/>
</dbReference>